<keyword evidence="7" id="KW-0479">Metal-binding</keyword>
<name>A0ABS5JQD5_9BACT</name>
<dbReference type="InterPro" id="IPR029119">
    <property type="entry name" value="MutY_C"/>
</dbReference>
<comment type="cofactor">
    <cofactor evidence="14">
        <name>[4Fe-4S] cluster</name>
        <dbReference type="ChEBI" id="CHEBI:49883"/>
    </cofactor>
    <text evidence="14">Binds 1 [4Fe-4S] cluster.</text>
</comment>
<dbReference type="Pfam" id="PF10576">
    <property type="entry name" value="EndIII_4Fe-2S"/>
    <property type="match status" value="1"/>
</dbReference>
<keyword evidence="10 14" id="KW-0408">Iron</keyword>
<proteinExistence type="inferred from homology"/>
<dbReference type="Pfam" id="PF14815">
    <property type="entry name" value="NUDIX_4"/>
    <property type="match status" value="1"/>
</dbReference>
<dbReference type="EMBL" id="JAGUCO010000001">
    <property type="protein sequence ID" value="MBS2097093.1"/>
    <property type="molecule type" value="Genomic_DNA"/>
</dbReference>
<keyword evidence="9" id="KW-0378">Hydrolase</keyword>
<evidence type="ECO:0000256" key="13">
    <source>
        <dbReference type="ARBA" id="ARBA00023295"/>
    </source>
</evidence>
<evidence type="ECO:0000256" key="7">
    <source>
        <dbReference type="ARBA" id="ARBA00022723"/>
    </source>
</evidence>
<evidence type="ECO:0000313" key="16">
    <source>
        <dbReference type="EMBL" id="MBS2097093.1"/>
    </source>
</evidence>
<dbReference type="Gene3D" id="1.10.340.30">
    <property type="entry name" value="Hypothetical protein, domain 2"/>
    <property type="match status" value="1"/>
</dbReference>
<dbReference type="InterPro" id="IPR044298">
    <property type="entry name" value="MIG/MutY"/>
</dbReference>
<dbReference type="CDD" id="cd03431">
    <property type="entry name" value="NUDIX_DNA_Glycosylase_C-MutY"/>
    <property type="match status" value="1"/>
</dbReference>
<dbReference type="Pfam" id="PF00730">
    <property type="entry name" value="HhH-GPD"/>
    <property type="match status" value="1"/>
</dbReference>
<evidence type="ECO:0000256" key="11">
    <source>
        <dbReference type="ARBA" id="ARBA00023014"/>
    </source>
</evidence>
<dbReference type="SUPFAM" id="SSF48150">
    <property type="entry name" value="DNA-glycosylase"/>
    <property type="match status" value="1"/>
</dbReference>
<dbReference type="InterPro" id="IPR003651">
    <property type="entry name" value="Endonuclease3_FeS-loop_motif"/>
</dbReference>
<evidence type="ECO:0000256" key="9">
    <source>
        <dbReference type="ARBA" id="ARBA00022801"/>
    </source>
</evidence>
<keyword evidence="8 14" id="KW-0227">DNA damage</keyword>
<accession>A0ABS5JQD5</accession>
<evidence type="ECO:0000256" key="2">
    <source>
        <dbReference type="ARBA" id="ARBA00002933"/>
    </source>
</evidence>
<sequence length="348" mass="40521">MTDFGTRLLEWYHNNYRSLPWRQTTDPYKIWISEIILQQTRVAQGMDYYHRFIDNFPNVQSLAAAKEDQVLRLWQGLGYYSRARNLHYAAKTIVEKHNAKFPNTYKEILQLKGVGPYTAAAIASFAFKLPYAVLDGNVYRFLARLKGIDTPIDSNEGKKRFTELANVLLNKKDPAHHNQAMMEMGAIICKAQSPECDQCPFQSNCAAFQTGQINFLPVKSKKILQRHRYFHYFLVHPEKDNVLIQQRNAKDIWQNLYQLPLLEADKKLSVNHLKKTTNAEVKLLKETKHILSHQVIHSRFFSTSVQALTKLGIDNYQKIKTQNCIEYAFPQLVVNFFNEQQMPGYKNE</sequence>
<dbReference type="EC" id="3.2.2.31" evidence="4 14"/>
<dbReference type="PANTHER" id="PTHR42944">
    <property type="entry name" value="ADENINE DNA GLYCOSYLASE"/>
    <property type="match status" value="1"/>
</dbReference>
<dbReference type="InterPro" id="IPR003265">
    <property type="entry name" value="HhH-GPD_domain"/>
</dbReference>
<evidence type="ECO:0000313" key="17">
    <source>
        <dbReference type="Proteomes" id="UP000708576"/>
    </source>
</evidence>
<dbReference type="Gene3D" id="1.10.1670.10">
    <property type="entry name" value="Helix-hairpin-Helix base-excision DNA repair enzymes (C-terminal)"/>
    <property type="match status" value="1"/>
</dbReference>
<reference evidence="16 17" key="1">
    <citation type="journal article" date="2015" name="Int. J. Syst. Evol. Microbiol.">
        <title>Carboxylicivirga linearis sp. nov., isolated from a sea cucumber culture pond.</title>
        <authorList>
            <person name="Wang F.Q."/>
            <person name="Zhou Y.X."/>
            <person name="Lin X.Z."/>
            <person name="Chen G.J."/>
            <person name="Du Z.J."/>
        </authorList>
    </citation>
    <scope>NUCLEOTIDE SEQUENCE [LARGE SCALE GENOMIC DNA]</scope>
    <source>
        <strain evidence="16 17">FB218</strain>
    </source>
</reference>
<organism evidence="16 17">
    <name type="scientific">Carboxylicivirga linearis</name>
    <dbReference type="NCBI Taxonomy" id="1628157"/>
    <lineage>
        <taxon>Bacteria</taxon>
        <taxon>Pseudomonadati</taxon>
        <taxon>Bacteroidota</taxon>
        <taxon>Bacteroidia</taxon>
        <taxon>Marinilabiliales</taxon>
        <taxon>Marinilabiliaceae</taxon>
        <taxon>Carboxylicivirga</taxon>
    </lineage>
</organism>
<keyword evidence="12" id="KW-0234">DNA repair</keyword>
<protein>
    <recommendedName>
        <fullName evidence="5 14">Adenine DNA glycosylase</fullName>
        <ecNumber evidence="4 14">3.2.2.31</ecNumber>
    </recommendedName>
</protein>
<dbReference type="Gene3D" id="3.90.79.10">
    <property type="entry name" value="Nucleoside Triphosphate Pyrophosphohydrolase"/>
    <property type="match status" value="1"/>
</dbReference>
<dbReference type="InterPro" id="IPR023170">
    <property type="entry name" value="HhH_base_excis_C"/>
</dbReference>
<dbReference type="SMART" id="SM00478">
    <property type="entry name" value="ENDO3c"/>
    <property type="match status" value="1"/>
</dbReference>
<dbReference type="NCBIfam" id="TIGR01084">
    <property type="entry name" value="mutY"/>
    <property type="match status" value="1"/>
</dbReference>
<evidence type="ECO:0000256" key="3">
    <source>
        <dbReference type="ARBA" id="ARBA00008343"/>
    </source>
</evidence>
<keyword evidence="13 14" id="KW-0326">Glycosidase</keyword>
<feature type="domain" description="HhH-GPD" evidence="15">
    <location>
        <begin position="36"/>
        <end position="187"/>
    </location>
</feature>
<evidence type="ECO:0000256" key="6">
    <source>
        <dbReference type="ARBA" id="ARBA00022485"/>
    </source>
</evidence>
<evidence type="ECO:0000256" key="4">
    <source>
        <dbReference type="ARBA" id="ARBA00012045"/>
    </source>
</evidence>
<keyword evidence="17" id="KW-1185">Reference proteome</keyword>
<gene>
    <name evidence="16" type="primary">mutY</name>
    <name evidence="16" type="ORF">KEM10_02310</name>
</gene>
<evidence type="ECO:0000256" key="12">
    <source>
        <dbReference type="ARBA" id="ARBA00023204"/>
    </source>
</evidence>
<keyword evidence="11" id="KW-0411">Iron-sulfur</keyword>
<dbReference type="InterPro" id="IPR000445">
    <property type="entry name" value="HhH_motif"/>
</dbReference>
<comment type="catalytic activity">
    <reaction evidence="1 14">
        <text>Hydrolyzes free adenine bases from 7,8-dihydro-8-oxoguanine:adenine mismatched double-stranded DNA, leaving an apurinic site.</text>
        <dbReference type="EC" id="3.2.2.31"/>
    </reaction>
</comment>
<evidence type="ECO:0000256" key="1">
    <source>
        <dbReference type="ARBA" id="ARBA00000843"/>
    </source>
</evidence>
<dbReference type="Proteomes" id="UP000708576">
    <property type="component" value="Unassembled WGS sequence"/>
</dbReference>
<evidence type="ECO:0000256" key="8">
    <source>
        <dbReference type="ARBA" id="ARBA00022763"/>
    </source>
</evidence>
<evidence type="ECO:0000256" key="10">
    <source>
        <dbReference type="ARBA" id="ARBA00023004"/>
    </source>
</evidence>
<evidence type="ECO:0000256" key="5">
    <source>
        <dbReference type="ARBA" id="ARBA00022023"/>
    </source>
</evidence>
<dbReference type="SMART" id="SM00525">
    <property type="entry name" value="FES"/>
    <property type="match status" value="1"/>
</dbReference>
<evidence type="ECO:0000256" key="14">
    <source>
        <dbReference type="RuleBase" id="RU365096"/>
    </source>
</evidence>
<keyword evidence="6" id="KW-0004">4Fe-4S</keyword>
<dbReference type="InterPro" id="IPR005760">
    <property type="entry name" value="A/G_AdeGlyc_MutY"/>
</dbReference>
<dbReference type="InterPro" id="IPR015797">
    <property type="entry name" value="NUDIX_hydrolase-like_dom_sf"/>
</dbReference>
<comment type="similarity">
    <text evidence="3 14">Belongs to the Nth/MutY family.</text>
</comment>
<evidence type="ECO:0000259" key="15">
    <source>
        <dbReference type="SMART" id="SM00478"/>
    </source>
</evidence>
<dbReference type="InterPro" id="IPR011257">
    <property type="entry name" value="DNA_glycosylase"/>
</dbReference>
<comment type="function">
    <text evidence="2">Adenine glycosylase active on G-A mispairs. MutY also corrects error-prone DNA synthesis past GO lesions which are due to the oxidatively damaged form of guanine: 7,8-dihydro-8-oxoguanine (8-oxo-dGTP).</text>
</comment>
<dbReference type="PANTHER" id="PTHR42944:SF1">
    <property type="entry name" value="ADENINE DNA GLYCOSYLASE"/>
    <property type="match status" value="1"/>
</dbReference>
<dbReference type="SUPFAM" id="SSF55811">
    <property type="entry name" value="Nudix"/>
    <property type="match status" value="1"/>
</dbReference>
<dbReference type="CDD" id="cd00056">
    <property type="entry name" value="ENDO3c"/>
    <property type="match status" value="1"/>
</dbReference>
<dbReference type="Pfam" id="PF00633">
    <property type="entry name" value="HHH"/>
    <property type="match status" value="1"/>
</dbReference>
<comment type="caution">
    <text evidence="16">The sequence shown here is derived from an EMBL/GenBank/DDBJ whole genome shotgun (WGS) entry which is preliminary data.</text>
</comment>
<dbReference type="RefSeq" id="WP_212212957.1">
    <property type="nucleotide sequence ID" value="NZ_JAGUCO010000001.1"/>
</dbReference>